<evidence type="ECO:0000313" key="14">
    <source>
        <dbReference type="Ensembl" id="ENSCJPP00005014604.1"/>
    </source>
</evidence>
<evidence type="ECO:0000256" key="2">
    <source>
        <dbReference type="ARBA" id="ARBA00010340"/>
    </source>
</evidence>
<dbReference type="Gene3D" id="1.10.287.4280">
    <property type="match status" value="1"/>
</dbReference>
<dbReference type="FunFam" id="2.60.40.10:FF:001696">
    <property type="entry name" value="Transcription factor COE3"/>
    <property type="match status" value="1"/>
</dbReference>
<dbReference type="Ensembl" id="ENSCJPT00005020761.1">
    <property type="protein sequence ID" value="ENSCJPP00005014604.1"/>
    <property type="gene ID" value="ENSCJPG00005011991.1"/>
</dbReference>
<evidence type="ECO:0000256" key="10">
    <source>
        <dbReference type="ARBA" id="ARBA00023163"/>
    </source>
</evidence>
<keyword evidence="15" id="KW-1185">Reference proteome</keyword>
<evidence type="ECO:0000256" key="5">
    <source>
        <dbReference type="ARBA" id="ARBA00022771"/>
    </source>
</evidence>
<dbReference type="GeneTree" id="ENSGT00950000182859"/>
<dbReference type="Gene3D" id="2.60.40.10">
    <property type="entry name" value="Immunoglobulins"/>
    <property type="match status" value="1"/>
</dbReference>
<gene>
    <name evidence="14" type="primary">EBF2</name>
</gene>
<keyword evidence="9" id="KW-0010">Activator</keyword>
<dbReference type="CDD" id="cd01175">
    <property type="entry name" value="IPT_COE"/>
    <property type="match status" value="1"/>
</dbReference>
<evidence type="ECO:0000256" key="7">
    <source>
        <dbReference type="ARBA" id="ARBA00023015"/>
    </source>
</evidence>
<keyword evidence="6 12" id="KW-0862">Zinc</keyword>
<dbReference type="FunFam" id="1.10.287.4280:FF:000001">
    <property type="entry name" value="transcription factor COE1 isoform X2"/>
    <property type="match status" value="1"/>
</dbReference>
<keyword evidence="10 12" id="KW-0804">Transcription</keyword>
<dbReference type="Proteomes" id="UP000694412">
    <property type="component" value="Chromosome 22"/>
</dbReference>
<dbReference type="GO" id="GO:0003677">
    <property type="term" value="F:DNA binding"/>
    <property type="evidence" value="ECO:0007669"/>
    <property type="project" value="UniProtKB-KW"/>
</dbReference>
<evidence type="ECO:0000256" key="4">
    <source>
        <dbReference type="ARBA" id="ARBA00022723"/>
    </source>
</evidence>
<protein>
    <submittedName>
        <fullName evidence="14">EBF transcription factor 2</fullName>
    </submittedName>
</protein>
<dbReference type="AlphaFoldDB" id="A0A8C2TMF3"/>
<dbReference type="PANTHER" id="PTHR10747">
    <property type="entry name" value="TRANSCRIPTION FACTOR COE FAMILY MEMBER"/>
    <property type="match status" value="1"/>
</dbReference>
<evidence type="ECO:0000256" key="3">
    <source>
        <dbReference type="ARBA" id="ARBA00022473"/>
    </source>
</evidence>
<reference evidence="14" key="3">
    <citation type="submission" date="2025-09" db="UniProtKB">
        <authorList>
            <consortium name="Ensembl"/>
        </authorList>
    </citation>
    <scope>IDENTIFICATION</scope>
</reference>
<reference evidence="14" key="2">
    <citation type="submission" date="2025-08" db="UniProtKB">
        <authorList>
            <consortium name="Ensembl"/>
        </authorList>
    </citation>
    <scope>IDENTIFICATION</scope>
</reference>
<dbReference type="Pfam" id="PF16423">
    <property type="entry name" value="COE1_HLH"/>
    <property type="match status" value="1"/>
</dbReference>
<evidence type="ECO:0000256" key="12">
    <source>
        <dbReference type="RuleBase" id="RU004489"/>
    </source>
</evidence>
<comment type="similarity">
    <text evidence="2 12">Belongs to the COE family.</text>
</comment>
<evidence type="ECO:0000256" key="1">
    <source>
        <dbReference type="ARBA" id="ARBA00004123"/>
    </source>
</evidence>
<comment type="subcellular location">
    <subcellularLocation>
        <location evidence="1 12">Nucleus</location>
    </subcellularLocation>
</comment>
<feature type="domain" description="IPT/TIG" evidence="13">
    <location>
        <begin position="243"/>
        <end position="327"/>
    </location>
</feature>
<dbReference type="InterPro" id="IPR002909">
    <property type="entry name" value="IPT_dom"/>
</dbReference>
<keyword evidence="4 12" id="KW-0479">Metal-binding</keyword>
<dbReference type="CDD" id="cd11606">
    <property type="entry name" value="COE_DBD"/>
    <property type="match status" value="1"/>
</dbReference>
<keyword evidence="8 12" id="KW-0238">DNA-binding</keyword>
<organism evidence="14 15">
    <name type="scientific">Coturnix japonica</name>
    <name type="common">Japanese quail</name>
    <name type="synonym">Coturnix coturnix japonica</name>
    <dbReference type="NCBI Taxonomy" id="93934"/>
    <lineage>
        <taxon>Eukaryota</taxon>
        <taxon>Metazoa</taxon>
        <taxon>Chordata</taxon>
        <taxon>Craniata</taxon>
        <taxon>Vertebrata</taxon>
        <taxon>Euteleostomi</taxon>
        <taxon>Archelosauria</taxon>
        <taxon>Archosauria</taxon>
        <taxon>Dinosauria</taxon>
        <taxon>Saurischia</taxon>
        <taxon>Theropoda</taxon>
        <taxon>Coelurosauria</taxon>
        <taxon>Aves</taxon>
        <taxon>Neognathae</taxon>
        <taxon>Galloanserae</taxon>
        <taxon>Galliformes</taxon>
        <taxon>Phasianidae</taxon>
        <taxon>Perdicinae</taxon>
        <taxon>Coturnix</taxon>
    </lineage>
</organism>
<dbReference type="Pfam" id="PF16422">
    <property type="entry name" value="COE1_DBD"/>
    <property type="match status" value="1"/>
</dbReference>
<dbReference type="GO" id="GO:0003700">
    <property type="term" value="F:DNA-binding transcription factor activity"/>
    <property type="evidence" value="ECO:0007669"/>
    <property type="project" value="InterPro"/>
</dbReference>
<proteinExistence type="inferred from homology"/>
<keyword evidence="3 12" id="KW-0217">Developmental protein</keyword>
<dbReference type="InterPro" id="IPR003523">
    <property type="entry name" value="Transcription_factor_COE"/>
</dbReference>
<evidence type="ECO:0000256" key="6">
    <source>
        <dbReference type="ARBA" id="ARBA00022833"/>
    </source>
</evidence>
<evidence type="ECO:0000256" key="8">
    <source>
        <dbReference type="ARBA" id="ARBA00023125"/>
    </source>
</evidence>
<dbReference type="InterPro" id="IPR032201">
    <property type="entry name" value="COE_HLH"/>
</dbReference>
<accession>A0A8C2TMF3</accession>
<dbReference type="InterPro" id="IPR014756">
    <property type="entry name" value="Ig_E-set"/>
</dbReference>
<dbReference type="InterPro" id="IPR038173">
    <property type="entry name" value="COE_DBD_sf"/>
</dbReference>
<dbReference type="FunFam" id="2.60.40.3180:FF:000002">
    <property type="entry name" value="transcription factor COE2 isoform X1"/>
    <property type="match status" value="1"/>
</dbReference>
<dbReference type="Gene3D" id="2.60.40.3180">
    <property type="entry name" value="Transcription factor COE1, DNA-binding domain"/>
    <property type="match status" value="1"/>
</dbReference>
<dbReference type="Pfam" id="PF01833">
    <property type="entry name" value="TIG"/>
    <property type="match status" value="1"/>
</dbReference>
<name>A0A8C2TMF3_COTJA</name>
<dbReference type="SUPFAM" id="SSF81296">
    <property type="entry name" value="E set domains"/>
    <property type="match status" value="1"/>
</dbReference>
<keyword evidence="7 12" id="KW-0805">Transcription regulation</keyword>
<evidence type="ECO:0000256" key="9">
    <source>
        <dbReference type="ARBA" id="ARBA00023159"/>
    </source>
</evidence>
<evidence type="ECO:0000259" key="13">
    <source>
        <dbReference type="SMART" id="SM00429"/>
    </source>
</evidence>
<dbReference type="SMART" id="SM00429">
    <property type="entry name" value="IPT"/>
    <property type="match status" value="1"/>
</dbReference>
<reference evidence="14" key="1">
    <citation type="submission" date="2015-11" db="EMBL/GenBank/DDBJ databases">
        <authorList>
            <consortium name="International Coturnix japonica Genome Analysis Consortium"/>
            <person name="Warren W."/>
            <person name="Burt D.W."/>
            <person name="Antin P.B."/>
            <person name="Lanford R."/>
            <person name="Gros J."/>
            <person name="Wilson R.K."/>
        </authorList>
    </citation>
    <scope>NUCLEOTIDE SEQUENCE [LARGE SCALE GENOMIC DNA]</scope>
</reference>
<dbReference type="GO" id="GO:0005634">
    <property type="term" value="C:nucleus"/>
    <property type="evidence" value="ECO:0007669"/>
    <property type="project" value="UniProtKB-SubCell"/>
</dbReference>
<sequence length="553" mass="61037">MFGIQDTLGRGPILKDKTLGSEMDSVRSWVRNVGVVDANVAAQSGVALSRAHFEKQPPSNLRKSNFFHFVLALYDRQGQPVEIERTAFVDFVENDKEQGNEKTNNGTHYKLQLLYSNGECALLLLPQPITYEGQNKNPEMCRVLLTHEVMCSRCCEKKSCGNRNETPSDPVIIDRFFLKFFLKCNQNCLKTAGNPRDMRRFQVVLSTTVNVDGHVLAVSDNMFVHNNSKHGRRARRLDPSEATPCIKAISPSEGWTTGGAMVIIIGDNFFDGLQVVFGTMLVWSELITPHAIRVQTPPRHIPGVVEVTLSYKSKQFCKGAPGRFIYTALNEPTIDYGFQRLQKVIPRHPGDPERLAKEMLLKRAADLVEALYGTPHNNQDIILKRAADIAEALYSVPRNPAQIPALSSSPAHSSMMGINSYGSQLGVSISESTQGNNQGEQCKLYSVNSHSEKLNLNFISSVLSHLRWRYYRPIGMSTLMSSSPTVGSSSTSSILPFSSSVFPAVKQKSAFAPVIRPQGSPSPACSSGNGNGFRGKKCTINIQLAYTKHTVLA</sequence>
<dbReference type="InterPro" id="IPR018350">
    <property type="entry name" value="Transcription_factor_COE_CS"/>
</dbReference>
<evidence type="ECO:0000313" key="15">
    <source>
        <dbReference type="Proteomes" id="UP000694412"/>
    </source>
</evidence>
<dbReference type="InterPro" id="IPR013783">
    <property type="entry name" value="Ig-like_fold"/>
</dbReference>
<keyword evidence="11 12" id="KW-0539">Nucleus</keyword>
<keyword evidence="5 12" id="KW-0863">Zinc-finger</keyword>
<dbReference type="InterPro" id="IPR038006">
    <property type="entry name" value="COE_IPT"/>
</dbReference>
<dbReference type="InterPro" id="IPR032200">
    <property type="entry name" value="COE_DBD"/>
</dbReference>
<dbReference type="GO" id="GO:0008270">
    <property type="term" value="F:zinc ion binding"/>
    <property type="evidence" value="ECO:0007669"/>
    <property type="project" value="UniProtKB-KW"/>
</dbReference>
<dbReference type="PROSITE" id="PS01345">
    <property type="entry name" value="COE"/>
    <property type="match status" value="1"/>
</dbReference>
<evidence type="ECO:0000256" key="11">
    <source>
        <dbReference type="ARBA" id="ARBA00023242"/>
    </source>
</evidence>